<dbReference type="EMBL" id="WEGJ01000007">
    <property type="protein sequence ID" value="MQY12594.1"/>
    <property type="molecule type" value="Genomic_DNA"/>
</dbReference>
<gene>
    <name evidence="9" type="primary">dnaK_2</name>
    <name evidence="9" type="ORF">SRB5_27300</name>
</gene>
<dbReference type="PRINTS" id="PR00301">
    <property type="entry name" value="HEATSHOCK70"/>
</dbReference>
<dbReference type="AlphaFoldDB" id="A0A7K0CIN0"/>
<organism evidence="9 10">
    <name type="scientific">Streptomyces smaragdinus</name>
    <dbReference type="NCBI Taxonomy" id="2585196"/>
    <lineage>
        <taxon>Bacteria</taxon>
        <taxon>Bacillati</taxon>
        <taxon>Actinomycetota</taxon>
        <taxon>Actinomycetes</taxon>
        <taxon>Kitasatosporales</taxon>
        <taxon>Streptomycetaceae</taxon>
        <taxon>Streptomyces</taxon>
    </lineage>
</organism>
<dbReference type="SUPFAM" id="SSF100920">
    <property type="entry name" value="Heat shock protein 70kD (HSP70), peptide-binding domain"/>
    <property type="match status" value="1"/>
</dbReference>
<dbReference type="Gene3D" id="3.90.640.10">
    <property type="entry name" value="Actin, Chain A, domain 4"/>
    <property type="match status" value="1"/>
</dbReference>
<accession>A0A7K0CIN0</accession>
<evidence type="ECO:0000313" key="10">
    <source>
        <dbReference type="Proteomes" id="UP000466345"/>
    </source>
</evidence>
<keyword evidence="3 7" id="KW-0547">Nucleotide-binding</keyword>
<dbReference type="InterPro" id="IPR013126">
    <property type="entry name" value="Hsp_70_fam"/>
</dbReference>
<dbReference type="GO" id="GO:0140662">
    <property type="term" value="F:ATP-dependent protein folding chaperone"/>
    <property type="evidence" value="ECO:0007669"/>
    <property type="project" value="InterPro"/>
</dbReference>
<dbReference type="SUPFAM" id="SSF53067">
    <property type="entry name" value="Actin-like ATPase domain"/>
    <property type="match status" value="2"/>
</dbReference>
<name>A0A7K0CIN0_9ACTN</name>
<keyword evidence="5" id="KW-0346">Stress response</keyword>
<comment type="caution">
    <text evidence="9">The sequence shown here is derived from an EMBL/GenBank/DDBJ whole genome shotgun (WGS) entry which is preliminary data.</text>
</comment>
<keyword evidence="6" id="KW-0143">Chaperone</keyword>
<evidence type="ECO:0000256" key="7">
    <source>
        <dbReference type="RuleBase" id="RU003322"/>
    </source>
</evidence>
<keyword evidence="10" id="KW-1185">Reference proteome</keyword>
<evidence type="ECO:0000256" key="5">
    <source>
        <dbReference type="ARBA" id="ARBA00023016"/>
    </source>
</evidence>
<reference evidence="9 10" key="1">
    <citation type="submission" date="2019-10" db="EMBL/GenBank/DDBJ databases">
        <title>Streptomyces smaragdinus sp. nov. and Streptomyces fabii sp. nov., isolated from the gut of fungus growing-termite Macrotermes natalensis.</title>
        <authorList>
            <person name="Schwitalla J."/>
            <person name="Benndorf R."/>
            <person name="Martin K."/>
            <person name="De Beer W."/>
            <person name="Kaster A.-K."/>
            <person name="Vollmers J."/>
            <person name="Poulsen M."/>
            <person name="Beemelmanns C."/>
        </authorList>
    </citation>
    <scope>NUCLEOTIDE SEQUENCE [LARGE SCALE GENOMIC DNA]</scope>
    <source>
        <strain evidence="9 10">RB5</strain>
    </source>
</reference>
<dbReference type="PROSITE" id="PS00297">
    <property type="entry name" value="HSP70_1"/>
    <property type="match status" value="1"/>
</dbReference>
<dbReference type="GO" id="GO:0005524">
    <property type="term" value="F:ATP binding"/>
    <property type="evidence" value="ECO:0007669"/>
    <property type="project" value="UniProtKB-KW"/>
</dbReference>
<evidence type="ECO:0000256" key="6">
    <source>
        <dbReference type="ARBA" id="ARBA00023186"/>
    </source>
</evidence>
<dbReference type="FunFam" id="3.90.640.10:FF:000003">
    <property type="entry name" value="Molecular chaperone DnaK"/>
    <property type="match status" value="1"/>
</dbReference>
<keyword evidence="4 7" id="KW-0067">ATP-binding</keyword>
<keyword evidence="2" id="KW-0597">Phosphoprotein</keyword>
<dbReference type="Gene3D" id="2.60.34.10">
    <property type="entry name" value="Substrate Binding Domain Of DNAk, Chain A, domain 1"/>
    <property type="match status" value="1"/>
</dbReference>
<evidence type="ECO:0000256" key="2">
    <source>
        <dbReference type="ARBA" id="ARBA00022553"/>
    </source>
</evidence>
<dbReference type="Pfam" id="PF00012">
    <property type="entry name" value="HSP70"/>
    <property type="match status" value="1"/>
</dbReference>
<dbReference type="PROSITE" id="PS00329">
    <property type="entry name" value="HSP70_2"/>
    <property type="match status" value="1"/>
</dbReference>
<dbReference type="OrthoDB" id="3891149at2"/>
<evidence type="ECO:0000256" key="1">
    <source>
        <dbReference type="ARBA" id="ARBA00007381"/>
    </source>
</evidence>
<proteinExistence type="inferred from homology"/>
<sequence length="713" mass="78011">MKAIGIDLGTTNSVISRYDEGRSAATVLTNGEGEVLTPSVVAMRSRDGKESLLVGRTAVNYAGRQPQNTIVSVKRLMGRDYADPAVVEARDRLAYPIVAGPDEDPRAHVMLSDRRYRPAEVSGLILKKLKQDASRFVGDEVTHAVITVPAYFHDSQRAATRDAGHQAGLIVKKIIDEPTAAAIAFGMDAGQERRRILVYDLGGGTFDISILNMVKGTQGHGQFQVLDFHGDSWLGGDDFDLAIVERIVEWVKAECGVDPSGDRQFRYLAKAAAESAKRQLSQVQEADIIIPAAFRPDDGGPLVDVEMTLTRDEFNAMVRELVDRTMRLVKEALNRQSLERDDITDVLLVGGSTLTPLVYQTVESFFGAGKVRRDINPMECVALGAGLLAGTMQGVECPQCGKSNEDTAAVCESCDASLAGAQPLQAPVIYEVTGMALGIGAVKGTQRDIFVPIIPRGTPYPLAEPRRKSFNATDGRRIRVPVYEGDNPVASRNNEQGVIEFELPQDIGAASRVDVTFNYDSDRIVTVLISVPGTDMAKETTLRTDTRRTPPPDQEKEDDAATVREQLTYTISDAHRFLDSYGEFVQEHQTMKIRRDIDQAQHVLNFGDTPECRRMIALLRQDMYSSGIASQFLLAERAADGAPPQLARDINAAVASVQRSYRGGNTEQAAEQARLLKALVARVFVQRSVPGGDDLNRDGLLEVSEEYLPRYEG</sequence>
<feature type="region of interest" description="Disordered" evidence="8">
    <location>
        <begin position="539"/>
        <end position="560"/>
    </location>
</feature>
<dbReference type="RefSeq" id="WP_153452202.1">
    <property type="nucleotide sequence ID" value="NZ_WEGJ01000007.1"/>
</dbReference>
<dbReference type="InterPro" id="IPR043129">
    <property type="entry name" value="ATPase_NBD"/>
</dbReference>
<dbReference type="InterPro" id="IPR029047">
    <property type="entry name" value="HSP70_peptide-bd_sf"/>
</dbReference>
<dbReference type="PANTHER" id="PTHR19375">
    <property type="entry name" value="HEAT SHOCK PROTEIN 70KDA"/>
    <property type="match status" value="1"/>
</dbReference>
<evidence type="ECO:0000256" key="8">
    <source>
        <dbReference type="SAM" id="MobiDB-lite"/>
    </source>
</evidence>
<dbReference type="InterPro" id="IPR018181">
    <property type="entry name" value="Heat_shock_70_CS"/>
</dbReference>
<evidence type="ECO:0000256" key="3">
    <source>
        <dbReference type="ARBA" id="ARBA00022741"/>
    </source>
</evidence>
<evidence type="ECO:0000256" key="4">
    <source>
        <dbReference type="ARBA" id="ARBA00022840"/>
    </source>
</evidence>
<comment type="similarity">
    <text evidence="1 7">Belongs to the heat shock protein 70 family.</text>
</comment>
<dbReference type="Proteomes" id="UP000466345">
    <property type="component" value="Unassembled WGS sequence"/>
</dbReference>
<protein>
    <submittedName>
        <fullName evidence="9">Chaperone protein DnaK</fullName>
    </submittedName>
</protein>
<dbReference type="Gene3D" id="3.30.420.40">
    <property type="match status" value="2"/>
</dbReference>
<evidence type="ECO:0000313" key="9">
    <source>
        <dbReference type="EMBL" id="MQY12594.1"/>
    </source>
</evidence>